<dbReference type="Gene3D" id="1.10.260.40">
    <property type="entry name" value="lambda repressor-like DNA-binding domains"/>
    <property type="match status" value="1"/>
</dbReference>
<reference evidence="3" key="1">
    <citation type="submission" date="2023-10" db="EMBL/GenBank/DDBJ databases">
        <title>Mycolicibacterium fortuitum clinical isolates causing pulmonary infections in humans.</title>
        <authorList>
            <person name="Mejia-Ponce P.M."/>
            <person name="Zenteno-Cuevas R."/>
            <person name="Licona-Cassani C."/>
        </authorList>
    </citation>
    <scope>NUCLEOTIDE SEQUENCE</scope>
    <source>
        <strain evidence="3">M8</strain>
    </source>
</reference>
<dbReference type="GO" id="GO:0003677">
    <property type="term" value="F:DNA binding"/>
    <property type="evidence" value="ECO:0007669"/>
    <property type="project" value="InterPro"/>
</dbReference>
<evidence type="ECO:0000259" key="2">
    <source>
        <dbReference type="PROSITE" id="PS50943"/>
    </source>
</evidence>
<dbReference type="InterPro" id="IPR010982">
    <property type="entry name" value="Lambda_DNA-bd_dom_sf"/>
</dbReference>
<feature type="compositionally biased region" description="Basic and acidic residues" evidence="1">
    <location>
        <begin position="126"/>
        <end position="165"/>
    </location>
</feature>
<dbReference type="SMART" id="SM00530">
    <property type="entry name" value="HTH_XRE"/>
    <property type="match status" value="1"/>
</dbReference>
<dbReference type="AlphaFoldDB" id="A0AAE4V7S1"/>
<proteinExistence type="predicted"/>
<dbReference type="CDD" id="cd00093">
    <property type="entry name" value="HTH_XRE"/>
    <property type="match status" value="1"/>
</dbReference>
<dbReference type="EMBL" id="JAWLVV010000001">
    <property type="protein sequence ID" value="MDV7288712.1"/>
    <property type="molecule type" value="Genomic_DNA"/>
</dbReference>
<evidence type="ECO:0000313" key="4">
    <source>
        <dbReference type="Proteomes" id="UP001186041"/>
    </source>
</evidence>
<comment type="caution">
    <text evidence="3">The sequence shown here is derived from an EMBL/GenBank/DDBJ whole genome shotgun (WGS) entry which is preliminary data.</text>
</comment>
<gene>
    <name evidence="3" type="ORF">R4485_00870</name>
</gene>
<dbReference type="Proteomes" id="UP001186041">
    <property type="component" value="Unassembled WGS sequence"/>
</dbReference>
<evidence type="ECO:0000313" key="3">
    <source>
        <dbReference type="EMBL" id="MDV7288712.1"/>
    </source>
</evidence>
<feature type="region of interest" description="Disordered" evidence="1">
    <location>
        <begin position="113"/>
        <end position="165"/>
    </location>
</feature>
<dbReference type="SUPFAM" id="SSF47413">
    <property type="entry name" value="lambda repressor-like DNA-binding domains"/>
    <property type="match status" value="1"/>
</dbReference>
<organism evidence="3 4">
    <name type="scientific">Mycolicibacterium fortuitum</name>
    <name type="common">Mycobacterium fortuitum</name>
    <dbReference type="NCBI Taxonomy" id="1766"/>
    <lineage>
        <taxon>Bacteria</taxon>
        <taxon>Bacillati</taxon>
        <taxon>Actinomycetota</taxon>
        <taxon>Actinomycetes</taxon>
        <taxon>Mycobacteriales</taxon>
        <taxon>Mycobacteriaceae</taxon>
        <taxon>Mycolicibacterium</taxon>
    </lineage>
</organism>
<accession>A0AAE4V7S1</accession>
<feature type="domain" description="HTH cro/C1-type" evidence="2">
    <location>
        <begin position="8"/>
        <end position="67"/>
    </location>
</feature>
<protein>
    <submittedName>
        <fullName evidence="3">Helix-turn-helix transcriptional regulator</fullName>
    </submittedName>
</protein>
<sequence>MHEYRRFIQEHLDSRGWKQADLVRASGLSRQLISSIVKDDREHLGQMPDDSTMEGIAKGFGVPVERVRTAAARSLAGYSDDGSALTLSLQDVHIDVLLNEIRRRVDVAHLAVHSSTPSGASGQAPEIKEARSTDKPEDPAARLRRHQDAFRDQVHGDQNRADEGA</sequence>
<dbReference type="InterPro" id="IPR001387">
    <property type="entry name" value="Cro/C1-type_HTH"/>
</dbReference>
<evidence type="ECO:0000256" key="1">
    <source>
        <dbReference type="SAM" id="MobiDB-lite"/>
    </source>
</evidence>
<name>A0AAE4V7S1_MYCFO</name>
<dbReference type="PROSITE" id="PS50943">
    <property type="entry name" value="HTH_CROC1"/>
    <property type="match status" value="1"/>
</dbReference>
<dbReference type="RefSeq" id="WP_317721430.1">
    <property type="nucleotide sequence ID" value="NZ_JAWLVK010000001.1"/>
</dbReference>